<evidence type="ECO:0000313" key="2">
    <source>
        <dbReference type="Proteomes" id="UP001056500"/>
    </source>
</evidence>
<protein>
    <submittedName>
        <fullName evidence="1">Uncharacterized protein</fullName>
    </submittedName>
</protein>
<proteinExistence type="predicted"/>
<name>A0ABY4W8N7_9BACL</name>
<dbReference type="EMBL" id="CP098755">
    <property type="protein sequence ID" value="USG63382.1"/>
    <property type="molecule type" value="Genomic_DNA"/>
</dbReference>
<dbReference type="Proteomes" id="UP001056500">
    <property type="component" value="Chromosome"/>
</dbReference>
<reference evidence="1" key="1">
    <citation type="submission" date="2022-06" db="EMBL/GenBank/DDBJ databases">
        <title>Genome sequencing of Brevibacillus sp. BB3-R1.</title>
        <authorList>
            <person name="Heo J."/>
            <person name="Lee D."/>
            <person name="Won M."/>
            <person name="Han B.-H."/>
            <person name="Hong S.-B."/>
            <person name="Kwon S.-W."/>
        </authorList>
    </citation>
    <scope>NUCLEOTIDE SEQUENCE</scope>
    <source>
        <strain evidence="1">BB3-R1</strain>
    </source>
</reference>
<gene>
    <name evidence="1" type="ORF">NDK47_14450</name>
</gene>
<sequence length="295" mass="33738">MNTELRRLLEEDQKDLREMNPSRVERDRARRERVRKIEVEGGLRDAEDFLFAAVIFQHGEELPDWLQAYHWAKRAVDMGCTEAKWLAAAALDRWLLFQGKPIKYGCQFLLFGGVYRLPPVDDTSDEERMAWGVSTLAERLALRDIQGLPIRKRVAAGSASVEGWQIDVIVLERHLAHNPPIKGTIAGYDKEDRPVWQNSYGWNWIENSEGLVVTCWLPIPHAPVIAHIVADAEKLYLQADRFKGLPVIWVEVDQNYTLYVENKGKIWAISGKARGEIEQVCTYILDGSYNSPGPK</sequence>
<evidence type="ECO:0000313" key="1">
    <source>
        <dbReference type="EMBL" id="USG63382.1"/>
    </source>
</evidence>
<dbReference type="RefSeq" id="WP_251870464.1">
    <property type="nucleotide sequence ID" value="NZ_CP098755.1"/>
</dbReference>
<organism evidence="1 2">
    <name type="scientific">Brevibacillus ruminantium</name>
    <dbReference type="NCBI Taxonomy" id="2950604"/>
    <lineage>
        <taxon>Bacteria</taxon>
        <taxon>Bacillati</taxon>
        <taxon>Bacillota</taxon>
        <taxon>Bacilli</taxon>
        <taxon>Bacillales</taxon>
        <taxon>Paenibacillaceae</taxon>
        <taxon>Brevibacillus</taxon>
    </lineage>
</organism>
<keyword evidence="2" id="KW-1185">Reference proteome</keyword>
<accession>A0ABY4W8N7</accession>